<dbReference type="SUPFAM" id="SSF54285">
    <property type="entry name" value="MoaD/ThiS"/>
    <property type="match status" value="1"/>
</dbReference>
<dbReference type="AlphaFoldDB" id="A0A8J7W1C0"/>
<dbReference type="CDD" id="cd00565">
    <property type="entry name" value="Ubl_ThiS"/>
    <property type="match status" value="1"/>
</dbReference>
<name>A0A8J7W1C0_9FIRM</name>
<comment type="caution">
    <text evidence="1">The sequence shown here is derived from an EMBL/GenBank/DDBJ whole genome shotgun (WGS) entry which is preliminary data.</text>
</comment>
<dbReference type="Pfam" id="PF02597">
    <property type="entry name" value="ThiS"/>
    <property type="match status" value="1"/>
</dbReference>
<proteinExistence type="predicted"/>
<dbReference type="InterPro" id="IPR003749">
    <property type="entry name" value="ThiS/MoaD-like"/>
</dbReference>
<reference evidence="1" key="1">
    <citation type="submission" date="2021-04" db="EMBL/GenBank/DDBJ databases">
        <title>Sinoanaerobacter chloroacetimidivorans sp. nov., an obligate anaerobic bacterium isolated from anaerobic sludge.</title>
        <authorList>
            <person name="Bao Y."/>
        </authorList>
    </citation>
    <scope>NUCLEOTIDE SEQUENCE</scope>
    <source>
        <strain evidence="1">BAD-6</strain>
    </source>
</reference>
<dbReference type="Gene3D" id="3.10.20.30">
    <property type="match status" value="1"/>
</dbReference>
<evidence type="ECO:0000313" key="1">
    <source>
        <dbReference type="EMBL" id="MBR0599007.1"/>
    </source>
</evidence>
<dbReference type="Proteomes" id="UP000675664">
    <property type="component" value="Unassembled WGS sequence"/>
</dbReference>
<accession>A0A8J7W1C0</accession>
<protein>
    <submittedName>
        <fullName evidence="1">Sulfur carrier protein ThiS</fullName>
    </submittedName>
</protein>
<organism evidence="1 2">
    <name type="scientific">Sinanaerobacter chloroacetimidivorans</name>
    <dbReference type="NCBI Taxonomy" id="2818044"/>
    <lineage>
        <taxon>Bacteria</taxon>
        <taxon>Bacillati</taxon>
        <taxon>Bacillota</taxon>
        <taxon>Clostridia</taxon>
        <taxon>Peptostreptococcales</taxon>
        <taxon>Anaerovoracaceae</taxon>
        <taxon>Sinanaerobacter</taxon>
    </lineage>
</organism>
<sequence>MSAESKKKIRVTINNQETVLQEEMTILKLLEDREAKHRSAVWLNGIQLLQAEYPTRMIREGDVIKILRIVAGG</sequence>
<gene>
    <name evidence="1" type="primary">thiS</name>
    <name evidence="1" type="ORF">KCX82_14050</name>
</gene>
<dbReference type="NCBIfam" id="TIGR01683">
    <property type="entry name" value="thiS"/>
    <property type="match status" value="1"/>
</dbReference>
<evidence type="ECO:0000313" key="2">
    <source>
        <dbReference type="Proteomes" id="UP000675664"/>
    </source>
</evidence>
<dbReference type="EMBL" id="JAGSND010000010">
    <property type="protein sequence ID" value="MBR0599007.1"/>
    <property type="molecule type" value="Genomic_DNA"/>
</dbReference>
<dbReference type="InterPro" id="IPR010035">
    <property type="entry name" value="Thi_S"/>
</dbReference>
<reference evidence="1" key="2">
    <citation type="submission" date="2021-04" db="EMBL/GenBank/DDBJ databases">
        <authorList>
            <person name="Liu J."/>
        </authorList>
    </citation>
    <scope>NUCLEOTIDE SEQUENCE</scope>
    <source>
        <strain evidence="1">BAD-6</strain>
    </source>
</reference>
<dbReference type="RefSeq" id="WP_227019141.1">
    <property type="nucleotide sequence ID" value="NZ_JAGSND010000010.1"/>
</dbReference>
<dbReference type="InterPro" id="IPR016155">
    <property type="entry name" value="Mopterin_synth/thiamin_S_b"/>
</dbReference>
<dbReference type="InterPro" id="IPR012675">
    <property type="entry name" value="Beta-grasp_dom_sf"/>
</dbReference>
<keyword evidence="2" id="KW-1185">Reference proteome</keyword>